<dbReference type="OrthoDB" id="7493021at2759"/>
<feature type="chain" id="PRO_5032695395" description="Lebocin" evidence="2">
    <location>
        <begin position="21"/>
        <end position="148"/>
    </location>
</feature>
<keyword evidence="2" id="KW-0732">Signal</keyword>
<dbReference type="AlphaFoldDB" id="A0A821X6L4"/>
<organism evidence="3 4">
    <name type="scientific">Pieris macdunnoughi</name>
    <dbReference type="NCBI Taxonomy" id="345717"/>
    <lineage>
        <taxon>Eukaryota</taxon>
        <taxon>Metazoa</taxon>
        <taxon>Ecdysozoa</taxon>
        <taxon>Arthropoda</taxon>
        <taxon>Hexapoda</taxon>
        <taxon>Insecta</taxon>
        <taxon>Pterygota</taxon>
        <taxon>Neoptera</taxon>
        <taxon>Endopterygota</taxon>
        <taxon>Lepidoptera</taxon>
        <taxon>Glossata</taxon>
        <taxon>Ditrysia</taxon>
        <taxon>Papilionoidea</taxon>
        <taxon>Pieridae</taxon>
        <taxon>Pierinae</taxon>
        <taxon>Pieris</taxon>
    </lineage>
</organism>
<dbReference type="EMBL" id="CAJOBZ010000065">
    <property type="protein sequence ID" value="CAF4937559.1"/>
    <property type="molecule type" value="Genomic_DNA"/>
</dbReference>
<accession>A0A821X6L4</accession>
<keyword evidence="4" id="KW-1185">Reference proteome</keyword>
<proteinExistence type="predicted"/>
<gene>
    <name evidence="3" type="ORF">PMACD_LOCUS14408</name>
</gene>
<evidence type="ECO:0008006" key="5">
    <source>
        <dbReference type="Google" id="ProtNLM"/>
    </source>
</evidence>
<evidence type="ECO:0000256" key="2">
    <source>
        <dbReference type="SAM" id="SignalP"/>
    </source>
</evidence>
<evidence type="ECO:0000313" key="4">
    <source>
        <dbReference type="Proteomes" id="UP000663880"/>
    </source>
</evidence>
<evidence type="ECO:0000313" key="3">
    <source>
        <dbReference type="EMBL" id="CAF4937559.1"/>
    </source>
</evidence>
<dbReference type="Proteomes" id="UP000663880">
    <property type="component" value="Unassembled WGS sequence"/>
</dbReference>
<evidence type="ECO:0000256" key="1">
    <source>
        <dbReference type="SAM" id="MobiDB-lite"/>
    </source>
</evidence>
<feature type="signal peptide" evidence="2">
    <location>
        <begin position="1"/>
        <end position="20"/>
    </location>
</feature>
<comment type="caution">
    <text evidence="3">The sequence shown here is derived from an EMBL/GenBank/DDBJ whole genome shotgun (WGS) entry which is preliminary data.</text>
</comment>
<feature type="region of interest" description="Disordered" evidence="1">
    <location>
        <begin position="84"/>
        <end position="148"/>
    </location>
</feature>
<sequence>MIKLLTASLLLAVFMAEVSAQRFILPTYRPPPRRPVIIRTVRDTEREQPKWLYQGDIPRAPATGDHPVLPHYIDDVKIDPNRRYVRSLDSPSAKRYGRSVGSSGTDDAQPELKRDSRSIKPFNPITKRPGPVDPFHPRPGRQRPIYIA</sequence>
<name>A0A821X6L4_9NEOP</name>
<protein>
    <recommendedName>
        <fullName evidence="5">Lebocin</fullName>
    </recommendedName>
</protein>
<reference evidence="3" key="1">
    <citation type="submission" date="2021-02" db="EMBL/GenBank/DDBJ databases">
        <authorList>
            <person name="Steward A R."/>
        </authorList>
    </citation>
    <scope>NUCLEOTIDE SEQUENCE</scope>
</reference>